<dbReference type="GO" id="GO:0061630">
    <property type="term" value="F:ubiquitin protein ligase activity"/>
    <property type="evidence" value="ECO:0007669"/>
    <property type="project" value="TreeGrafter"/>
</dbReference>
<protein>
    <submittedName>
        <fullName evidence="2">Uncharacterized protein</fullName>
    </submittedName>
</protein>
<feature type="compositionally biased region" description="Acidic residues" evidence="1">
    <location>
        <begin position="605"/>
        <end position="625"/>
    </location>
</feature>
<dbReference type="GO" id="GO:0043161">
    <property type="term" value="P:proteasome-mediated ubiquitin-dependent protein catabolic process"/>
    <property type="evidence" value="ECO:0007669"/>
    <property type="project" value="TreeGrafter"/>
</dbReference>
<evidence type="ECO:0000256" key="1">
    <source>
        <dbReference type="SAM" id="MobiDB-lite"/>
    </source>
</evidence>
<name>A0A2J7PKQ8_9NEOP</name>
<proteinExistence type="predicted"/>
<sequence length="783" mass="89500">MCSDWKDNDKFKKEQTGPSVDHGKEIEQEETDKEARKQKKRKIDAGEDTREGTAEPSHLDRKDDSKKDTEQDVAGEEKKSVGNSHQRRKCEAPQVSDSTIICPVSKIPEKRCNWVGTQDSLERHVTRAHFGILRRCPIFRCGSFQNNVLLILFKQEIFLYYKHVSITGRVYAVVQQVGVTNKEFKYTIELRAEYETVVNITFSFKTEKTSEPLETIFDARRCMDMNKETLIPFVVKDELNMTVKISETYTHGNRPTEVTEGDNTGKKKKMSAHHEDKADSEKVLTHAQMEGTVTCPLVNVSNHFCTWVGKLDNLKEHVEDEHGDVLSRGCVFECVSLTNNALLVLAYTEIFLYYKHISSYGVMYVIVQQVCVTREKYRYIVNFLGDDYTDEIILDFAVQEISKPLDKVLKSGECLAITEERLRPFIRGDKMAMAVKIEKVLTHAQMEGIDMNSAVTCPLLKVSDHFCSWLGKLSNLEEHVEGEHGDVLSRGCTFGCQSLTNKALLVLAYNEMFLYYKQPSQSGGMFVIVQQVGLTNRKYGYAVKLSTRTEEFDITCEFNAYKITEPFGPIFDNRRCMVLHADLGPQIESGNLAMSVAIREHSSSEEETDEWDSDESASDEEYFDEEEDKHVNTTCPLEKIPEKSCPWVGPFHCLYKHVDNIHEDVLKKCFSFPCNSLQDKAFLILFQGEIFLYYKHFSQAGIMYAVVQQVGLTKKKYKYSIEISSLDRKVRSITFTSVTDWISEPFKDVFNAQGCLVVSSERLVPYVLYDKISMFVSISGLSP</sequence>
<keyword evidence="3" id="KW-1185">Reference proteome</keyword>
<dbReference type="Gene3D" id="2.60.210.10">
    <property type="entry name" value="Apoptosis, Tumor Necrosis Factor Receptor Associated Protein 2, Chain A"/>
    <property type="match status" value="4"/>
</dbReference>
<dbReference type="PANTHER" id="PTHR45877:SF2">
    <property type="entry name" value="E3 UBIQUITIN-PROTEIN LIGASE SINA-RELATED"/>
    <property type="match status" value="1"/>
</dbReference>
<comment type="caution">
    <text evidence="2">The sequence shown here is derived from an EMBL/GenBank/DDBJ whole genome shotgun (WGS) entry which is preliminary data.</text>
</comment>
<dbReference type="SUPFAM" id="SSF49599">
    <property type="entry name" value="TRAF domain-like"/>
    <property type="match status" value="2"/>
</dbReference>
<feature type="region of interest" description="Disordered" evidence="1">
    <location>
        <begin position="602"/>
        <end position="625"/>
    </location>
</feature>
<dbReference type="InterPro" id="IPR008974">
    <property type="entry name" value="TRAF-like"/>
</dbReference>
<dbReference type="PANTHER" id="PTHR45877">
    <property type="entry name" value="E3 UBIQUITIN-PROTEIN LIGASE SIAH2"/>
    <property type="match status" value="1"/>
</dbReference>
<feature type="compositionally biased region" description="Basic and acidic residues" evidence="1">
    <location>
        <begin position="43"/>
        <end position="80"/>
    </location>
</feature>
<accession>A0A2J7PKQ8</accession>
<feature type="region of interest" description="Disordered" evidence="1">
    <location>
        <begin position="250"/>
        <end position="278"/>
    </location>
</feature>
<gene>
    <name evidence="2" type="ORF">B7P43_G04203</name>
</gene>
<feature type="region of interest" description="Disordered" evidence="1">
    <location>
        <begin position="1"/>
        <end position="92"/>
    </location>
</feature>
<dbReference type="UniPathway" id="UPA00143"/>
<dbReference type="Proteomes" id="UP000235965">
    <property type="component" value="Unassembled WGS sequence"/>
</dbReference>
<evidence type="ECO:0000313" key="2">
    <source>
        <dbReference type="EMBL" id="PNF16922.1"/>
    </source>
</evidence>
<dbReference type="InParanoid" id="A0A2J7PKQ8"/>
<feature type="compositionally biased region" description="Basic and acidic residues" evidence="1">
    <location>
        <begin position="1"/>
        <end position="26"/>
    </location>
</feature>
<dbReference type="GO" id="GO:0031624">
    <property type="term" value="F:ubiquitin conjugating enzyme binding"/>
    <property type="evidence" value="ECO:0007669"/>
    <property type="project" value="TreeGrafter"/>
</dbReference>
<organism evidence="2 3">
    <name type="scientific">Cryptotermes secundus</name>
    <dbReference type="NCBI Taxonomy" id="105785"/>
    <lineage>
        <taxon>Eukaryota</taxon>
        <taxon>Metazoa</taxon>
        <taxon>Ecdysozoa</taxon>
        <taxon>Arthropoda</taxon>
        <taxon>Hexapoda</taxon>
        <taxon>Insecta</taxon>
        <taxon>Pterygota</taxon>
        <taxon>Neoptera</taxon>
        <taxon>Polyneoptera</taxon>
        <taxon>Dictyoptera</taxon>
        <taxon>Blattodea</taxon>
        <taxon>Blattoidea</taxon>
        <taxon>Termitoidae</taxon>
        <taxon>Kalotermitidae</taxon>
        <taxon>Cryptotermitinae</taxon>
        <taxon>Cryptotermes</taxon>
    </lineage>
</organism>
<dbReference type="EMBL" id="NEVH01024534">
    <property type="protein sequence ID" value="PNF16922.1"/>
    <property type="molecule type" value="Genomic_DNA"/>
</dbReference>
<dbReference type="GO" id="GO:0005737">
    <property type="term" value="C:cytoplasm"/>
    <property type="evidence" value="ECO:0007669"/>
    <property type="project" value="TreeGrafter"/>
</dbReference>
<dbReference type="GO" id="GO:0016567">
    <property type="term" value="P:protein ubiquitination"/>
    <property type="evidence" value="ECO:0007669"/>
    <property type="project" value="UniProtKB-UniPathway"/>
</dbReference>
<reference evidence="2 3" key="1">
    <citation type="submission" date="2017-12" db="EMBL/GenBank/DDBJ databases">
        <title>Hemimetabolous genomes reveal molecular basis of termite eusociality.</title>
        <authorList>
            <person name="Harrison M.C."/>
            <person name="Jongepier E."/>
            <person name="Robertson H.M."/>
            <person name="Arning N."/>
            <person name="Bitard-Feildel T."/>
            <person name="Chao H."/>
            <person name="Childers C.P."/>
            <person name="Dinh H."/>
            <person name="Doddapaneni H."/>
            <person name="Dugan S."/>
            <person name="Gowin J."/>
            <person name="Greiner C."/>
            <person name="Han Y."/>
            <person name="Hu H."/>
            <person name="Hughes D.S.T."/>
            <person name="Huylmans A.-K."/>
            <person name="Kemena C."/>
            <person name="Kremer L.P.M."/>
            <person name="Lee S.L."/>
            <person name="Lopez-Ezquerra A."/>
            <person name="Mallet L."/>
            <person name="Monroy-Kuhn J.M."/>
            <person name="Moser A."/>
            <person name="Murali S.C."/>
            <person name="Muzny D.M."/>
            <person name="Otani S."/>
            <person name="Piulachs M.-D."/>
            <person name="Poelchau M."/>
            <person name="Qu J."/>
            <person name="Schaub F."/>
            <person name="Wada-Katsumata A."/>
            <person name="Worley K.C."/>
            <person name="Xie Q."/>
            <person name="Ylla G."/>
            <person name="Poulsen M."/>
            <person name="Gibbs R.A."/>
            <person name="Schal C."/>
            <person name="Richards S."/>
            <person name="Belles X."/>
            <person name="Korb J."/>
            <person name="Bornberg-Bauer E."/>
        </authorList>
    </citation>
    <scope>NUCLEOTIDE SEQUENCE [LARGE SCALE GENOMIC DNA]</scope>
    <source>
        <tissue evidence="2">Whole body</tissue>
    </source>
</reference>
<dbReference type="AlphaFoldDB" id="A0A2J7PKQ8"/>
<dbReference type="InterPro" id="IPR004162">
    <property type="entry name" value="SINA-like_animal"/>
</dbReference>
<evidence type="ECO:0000313" key="3">
    <source>
        <dbReference type="Proteomes" id="UP000235965"/>
    </source>
</evidence>